<sequence length="123" mass="14316">MQRLQYEPAWERTLSSGDRREIEEIFQATKEQAEGRVVCLTIREAWNHKDELLVTVLIHNGTAETLQFENRQVTFQKGDTVLAEKHFTHPSLVISPFVSMPWTFIFSRLHTPIELPIEGEIIL</sequence>
<dbReference type="Proteomes" id="UP001596143">
    <property type="component" value="Unassembled WGS sequence"/>
</dbReference>
<comment type="caution">
    <text evidence="1">The sequence shown here is derived from an EMBL/GenBank/DDBJ whole genome shotgun (WGS) entry which is preliminary data.</text>
</comment>
<organism evidence="1 2">
    <name type="scientific">Aliibacillus thermotolerans</name>
    <dbReference type="NCBI Taxonomy" id="1834418"/>
    <lineage>
        <taxon>Bacteria</taxon>
        <taxon>Bacillati</taxon>
        <taxon>Bacillota</taxon>
        <taxon>Bacilli</taxon>
        <taxon>Bacillales</taxon>
        <taxon>Bacillaceae</taxon>
        <taxon>Aliibacillus</taxon>
    </lineage>
</organism>
<dbReference type="NCBIfam" id="TIGR04398">
    <property type="entry name" value="SLAP_DUP"/>
    <property type="match status" value="1"/>
</dbReference>
<evidence type="ECO:0000313" key="1">
    <source>
        <dbReference type="EMBL" id="MFC5628378.1"/>
    </source>
</evidence>
<dbReference type="EMBL" id="JBHSPF010000021">
    <property type="protein sequence ID" value="MFC5628378.1"/>
    <property type="molecule type" value="Genomic_DNA"/>
</dbReference>
<accession>A0ABW0U4Q8</accession>
<keyword evidence="2" id="KW-1185">Reference proteome</keyword>
<evidence type="ECO:0000313" key="2">
    <source>
        <dbReference type="Proteomes" id="UP001596143"/>
    </source>
</evidence>
<name>A0ABW0U4Q8_9BACI</name>
<gene>
    <name evidence="1" type="ORF">ACFPTR_05635</name>
</gene>
<dbReference type="InterPro" id="IPR030910">
    <property type="entry name" value="SLAP_dom"/>
</dbReference>
<dbReference type="RefSeq" id="WP_270898358.1">
    <property type="nucleotide sequence ID" value="NZ_JBHSPF010000021.1"/>
</dbReference>
<proteinExistence type="predicted"/>
<protein>
    <submittedName>
        <fullName evidence="1">SLAP domain-containing protein</fullName>
    </submittedName>
</protein>
<reference evidence="2" key="1">
    <citation type="journal article" date="2019" name="Int. J. Syst. Evol. Microbiol.">
        <title>The Global Catalogue of Microorganisms (GCM) 10K type strain sequencing project: providing services to taxonomists for standard genome sequencing and annotation.</title>
        <authorList>
            <consortium name="The Broad Institute Genomics Platform"/>
            <consortium name="The Broad Institute Genome Sequencing Center for Infectious Disease"/>
            <person name="Wu L."/>
            <person name="Ma J."/>
        </authorList>
    </citation>
    <scope>NUCLEOTIDE SEQUENCE [LARGE SCALE GENOMIC DNA]</scope>
    <source>
        <strain evidence="2">CGMCC 1.15790</strain>
    </source>
</reference>